<name>A0A8J5UMP0_FUSOX</name>
<comment type="caution">
    <text evidence="1">The sequence shown here is derived from an EMBL/GenBank/DDBJ whole genome shotgun (WGS) entry which is preliminary data.</text>
</comment>
<gene>
    <name evidence="1" type="ORF">Forpi1262_v007997</name>
</gene>
<protein>
    <submittedName>
        <fullName evidence="1">Uncharacterized protein</fullName>
    </submittedName>
</protein>
<sequence>MGVEIFPSTAKSNKSASRFSCTLSWFKEPETFQQKQIGAAASTLYSNHHKKRLPCTVQLPLANLIQFDTLTIPLSPIDLISPTRKLLDLSLCYKDVGVGLLNSNQASSLLTINVTADYHISISQPTQHKSLW</sequence>
<dbReference type="Proteomes" id="UP000693942">
    <property type="component" value="Unassembled WGS sequence"/>
</dbReference>
<accession>A0A8J5UMP0</accession>
<reference evidence="1" key="1">
    <citation type="submission" date="2021-04" db="EMBL/GenBank/DDBJ databases">
        <title>First draft genome resource for Brassicaceae pathogens Fusarium oxysporum f. sp. raphani and Fusarium oxysporum f. sp. rapae.</title>
        <authorList>
            <person name="Asai S."/>
        </authorList>
    </citation>
    <scope>NUCLEOTIDE SEQUENCE</scope>
    <source>
        <strain evidence="1">Tf1262</strain>
    </source>
</reference>
<dbReference type="EMBL" id="JAELUR010000005">
    <property type="protein sequence ID" value="KAG7431377.1"/>
    <property type="molecule type" value="Genomic_DNA"/>
</dbReference>
<evidence type="ECO:0000313" key="1">
    <source>
        <dbReference type="EMBL" id="KAG7431377.1"/>
    </source>
</evidence>
<evidence type="ECO:0000313" key="2">
    <source>
        <dbReference type="Proteomes" id="UP000693942"/>
    </source>
</evidence>
<organism evidence="1 2">
    <name type="scientific">Fusarium oxysporum f. sp. raphani</name>
    <dbReference type="NCBI Taxonomy" id="96318"/>
    <lineage>
        <taxon>Eukaryota</taxon>
        <taxon>Fungi</taxon>
        <taxon>Dikarya</taxon>
        <taxon>Ascomycota</taxon>
        <taxon>Pezizomycotina</taxon>
        <taxon>Sordariomycetes</taxon>
        <taxon>Hypocreomycetidae</taxon>
        <taxon>Hypocreales</taxon>
        <taxon>Nectriaceae</taxon>
        <taxon>Fusarium</taxon>
        <taxon>Fusarium oxysporum species complex</taxon>
    </lineage>
</organism>
<dbReference type="AlphaFoldDB" id="A0A8J5UMP0"/>
<proteinExistence type="predicted"/>